<comment type="function">
    <text evidence="1">The BBSome complex is thought to function as a coat complex required for sorting of specific membrane proteins to the primary cilia. The BBSome complex is required for ciliogenesis but is dispensable for centriolar satellite function.</text>
</comment>
<dbReference type="RefSeq" id="XP_015272583.1">
    <property type="nucleotide sequence ID" value="XM_015417097.1"/>
</dbReference>
<evidence type="ECO:0000259" key="3">
    <source>
        <dbReference type="Pfam" id="PF23349"/>
    </source>
</evidence>
<dbReference type="InterPro" id="IPR056335">
    <property type="entry name" value="BBS7_hairpin"/>
</dbReference>
<keyword evidence="1" id="KW-0206">Cytoskeleton</keyword>
<dbReference type="PANTHER" id="PTHR16074:SF4">
    <property type="entry name" value="BARDET-BIEDL SYNDROME 7 PROTEIN"/>
    <property type="match status" value="1"/>
</dbReference>
<dbReference type="InterPro" id="IPR016575">
    <property type="entry name" value="Bardet-Biedl_syndrome_7_prot"/>
</dbReference>
<protein>
    <recommendedName>
        <fullName evidence="1">Bardet-Biedl syndrome 7 protein homolog</fullName>
    </recommendedName>
</protein>
<keyword evidence="1" id="KW-0813">Transport</keyword>
<keyword evidence="1" id="KW-0653">Protein transport</keyword>
<name>A0ABM1KFU6_GEKJA</name>
<evidence type="ECO:0000313" key="8">
    <source>
        <dbReference type="RefSeq" id="XP_015272583.1"/>
    </source>
</evidence>
<proteinExistence type="predicted"/>
<dbReference type="Proteomes" id="UP000694871">
    <property type="component" value="Unplaced"/>
</dbReference>
<evidence type="ECO:0000256" key="1">
    <source>
        <dbReference type="PIRNR" id="PIRNR011091"/>
    </source>
</evidence>
<feature type="domain" description="BBS7 platform" evidence="5">
    <location>
        <begin position="494"/>
        <end position="596"/>
    </location>
</feature>
<dbReference type="GeneID" id="107115400"/>
<accession>A0ABM1KFU6</accession>
<dbReference type="InterPro" id="IPR036322">
    <property type="entry name" value="WD40_repeat_dom_sf"/>
</dbReference>
<dbReference type="InterPro" id="IPR056332">
    <property type="entry name" value="Beta-prop_BBS7"/>
</dbReference>
<evidence type="ECO:0000313" key="7">
    <source>
        <dbReference type="Proteomes" id="UP000694871"/>
    </source>
</evidence>
<evidence type="ECO:0000259" key="5">
    <source>
        <dbReference type="Pfam" id="PF23361"/>
    </source>
</evidence>
<sequence length="716" mass="79969">MELSLTRVDYLQVGVTSQKTMKLLPTSGRKAMQKVVIGDQDGVVTCFGIKKGEPVPVFKTLPGEKIARLELGGALNTLQEKIFVASGSEVRGFTKRGKQFLSFDTNLTESIKAMYISGADLFLCASYIYNHYCDCKDQHYYLSGDKINDVLCLPVEKLSCITPVLACQDRVLRVLQGSDLLYEMEVPGPPSVLALNEGNGGDSGEDVLFGTSDGKIGLIQISAVSPAEKWKIENEKKRGGILCMDSFDIVGDGVKELLIGRDDGILEIYNFENANSPVLRHEYAFSESVTSVQGGCVGKEGYDEIITSTYSGWVSGLTTEPLHRECGSGDEVKMSHEMQNKILSLRNDLEHLQVKVLEEREKYQLNSQSSTAISTVPTFSINDKFTLNRDDASYSLVLEVQTAIDTVLLQCDVPIDLKDVDKNSAVVSVVDCESEPNGNFLLATYRCQANTTRLELKILSIEGRYGTLQAYVIPRVQPKTCQVQQYQIKPLSLHQRTHCIDPDRPMNTLTLKGQFSFAEVHSWVVFCLPEVPEKTPAGESISFYFQNTFLDTQLECTYRKGEGYFKSDNISTISILKDVLSKEATKRKINLSISCDINEASVNHTLKLIHPKLEYQLMLAKKVELIDALRELQTHEGNTDFLIPEYRNIVEEAEQLLKEHEKQPASLERLYGMITDLFIDKFKFKGTNVKTKVPLLLEILGSYDQDTLLAFFDSAA</sequence>
<evidence type="ECO:0000256" key="2">
    <source>
        <dbReference type="SAM" id="Coils"/>
    </source>
</evidence>
<evidence type="ECO:0000259" key="4">
    <source>
        <dbReference type="Pfam" id="PF23360"/>
    </source>
</evidence>
<feature type="coiled-coil region" evidence="2">
    <location>
        <begin position="335"/>
        <end position="362"/>
    </location>
</feature>
<dbReference type="SUPFAM" id="SSF50978">
    <property type="entry name" value="WD40 repeat-like"/>
    <property type="match status" value="1"/>
</dbReference>
<dbReference type="InterPro" id="IPR056333">
    <property type="entry name" value="BBS7_pf_dom"/>
</dbReference>
<keyword evidence="1" id="KW-0969">Cilium</keyword>
<keyword evidence="1" id="KW-0970">Cilium biogenesis/degradation</keyword>
<comment type="subunit">
    <text evidence="1">Part of BBSome complex.</text>
</comment>
<feature type="coiled-coil region" evidence="2">
    <location>
        <begin position="643"/>
        <end position="670"/>
    </location>
</feature>
<keyword evidence="1" id="KW-0963">Cytoplasm</keyword>
<keyword evidence="2" id="KW-0175">Coiled coil</keyword>
<gene>
    <name evidence="8" type="primary">BBS7</name>
</gene>
<feature type="domain" description="BBS7 beta-propeller" evidence="6">
    <location>
        <begin position="21"/>
        <end position="319"/>
    </location>
</feature>
<dbReference type="Pfam" id="PF23361">
    <property type="entry name" value="BBS7_pf"/>
    <property type="match status" value="1"/>
</dbReference>
<keyword evidence="7" id="KW-1185">Reference proteome</keyword>
<organism evidence="7 8">
    <name type="scientific">Gekko japonicus</name>
    <name type="common">Schlegel's Japanese gecko</name>
    <dbReference type="NCBI Taxonomy" id="146911"/>
    <lineage>
        <taxon>Eukaryota</taxon>
        <taxon>Metazoa</taxon>
        <taxon>Chordata</taxon>
        <taxon>Craniata</taxon>
        <taxon>Vertebrata</taxon>
        <taxon>Euteleostomi</taxon>
        <taxon>Lepidosauria</taxon>
        <taxon>Squamata</taxon>
        <taxon>Bifurcata</taxon>
        <taxon>Gekkota</taxon>
        <taxon>Gekkonidae</taxon>
        <taxon>Gekkoninae</taxon>
        <taxon>Gekko</taxon>
    </lineage>
</organism>
<dbReference type="Pfam" id="PF23360">
    <property type="entry name" value="BBS7_GAE"/>
    <property type="match status" value="1"/>
</dbReference>
<keyword evidence="1" id="KW-0966">Cell projection</keyword>
<feature type="domain" description="BBS7 helical hairpin" evidence="3">
    <location>
        <begin position="599"/>
        <end position="712"/>
    </location>
</feature>
<evidence type="ECO:0000259" key="6">
    <source>
        <dbReference type="Pfam" id="PF23743"/>
    </source>
</evidence>
<dbReference type="InterPro" id="IPR056334">
    <property type="entry name" value="BBS7_GAE_dom"/>
</dbReference>
<dbReference type="Pfam" id="PF23349">
    <property type="entry name" value="BBS7_hp"/>
    <property type="match status" value="1"/>
</dbReference>
<dbReference type="PANTHER" id="PTHR16074">
    <property type="entry name" value="BARDET-BIEDL SYNDROME 7 PROTEIN"/>
    <property type="match status" value="1"/>
</dbReference>
<reference evidence="8" key="1">
    <citation type="submission" date="2025-08" db="UniProtKB">
        <authorList>
            <consortium name="RefSeq"/>
        </authorList>
    </citation>
    <scope>IDENTIFICATION</scope>
</reference>
<feature type="domain" description="BBS7 GAE" evidence="4">
    <location>
        <begin position="377"/>
        <end position="486"/>
    </location>
</feature>
<dbReference type="PIRSF" id="PIRSF011091">
    <property type="entry name" value="BBS7"/>
    <property type="match status" value="1"/>
</dbReference>
<dbReference type="Pfam" id="PF23743">
    <property type="entry name" value="Beta-prop_BBS7"/>
    <property type="match status" value="1"/>
</dbReference>